<accession>A0A428QU54</accession>
<sequence length="479" mass="53364">MTEMTGFADDNTDSASVLSNDSLRFLPAQVGDTEELELYQRGGFHPVHLGDFYDDCRYRIVHKLGAGGFSTVWLAYDSLLSGWVALKIVVADKSPVVEEKAIMCHNIASQCSDGRFIIYTRYFHIEGPNGRHLCLVLPPCGPSSYVLSHYLRSRTNPWLARRAAFQAAKAIADLHSRGLCHGDVTPSNIVFRIRSLDHLDDQGIYRLFGEPRTGQLDTYSGDIPGPEAPRYIVGYLDFMSSEEDLLLDDICLIDFDQAFLTSKPPKEVLETPVGFLAPEVAVGKAASPASDVWALGCTILHIRSGSSPFSTLDVDCPANLMRCIVEYIGDMPTSWGEPLFDDDGQPTAEKRCGRPLRELSTGTKSLRQWISEIWDQPMSLDGIQSTSTLPIIVDNESKPYPKCYGNKFWKPAAIRIDNTYLGGYCDKVDKIIESLPKISAHEADLLFDLLSKIFVYEPTKRLGMSDILAHPWFDLDHIV</sequence>
<dbReference type="GO" id="GO:0043484">
    <property type="term" value="P:regulation of RNA splicing"/>
    <property type="evidence" value="ECO:0007669"/>
    <property type="project" value="TreeGrafter"/>
</dbReference>
<evidence type="ECO:0000259" key="16">
    <source>
        <dbReference type="PROSITE" id="PS50011"/>
    </source>
</evidence>
<evidence type="ECO:0000256" key="2">
    <source>
        <dbReference type="ARBA" id="ARBA00011534"/>
    </source>
</evidence>
<proteinExistence type="predicted"/>
<evidence type="ECO:0000256" key="14">
    <source>
        <dbReference type="ARBA" id="ARBA00048679"/>
    </source>
</evidence>
<keyword evidence="9" id="KW-0418">Kinase</keyword>
<dbReference type="SMART" id="SM00220">
    <property type="entry name" value="S_TKc"/>
    <property type="match status" value="1"/>
</dbReference>
<evidence type="ECO:0000256" key="12">
    <source>
        <dbReference type="ARBA" id="ARBA00033194"/>
    </source>
</evidence>
<comment type="caution">
    <text evidence="17">The sequence shown here is derived from an EMBL/GenBank/DDBJ whole genome shotgun (WGS) entry which is preliminary data.</text>
</comment>
<evidence type="ECO:0000256" key="9">
    <source>
        <dbReference type="ARBA" id="ARBA00022777"/>
    </source>
</evidence>
<dbReference type="PANTHER" id="PTHR45646">
    <property type="entry name" value="SERINE/THREONINE-PROTEIN KINASE DOA-RELATED"/>
    <property type="match status" value="1"/>
</dbReference>
<dbReference type="PROSITE" id="PS00109">
    <property type="entry name" value="PROTEIN_KINASE_TYR"/>
    <property type="match status" value="1"/>
</dbReference>
<dbReference type="EC" id="2.7.11.1" evidence="3"/>
<dbReference type="AlphaFoldDB" id="A0A428QU54"/>
<evidence type="ECO:0000256" key="4">
    <source>
        <dbReference type="ARBA" id="ARBA00013948"/>
    </source>
</evidence>
<dbReference type="PROSITE" id="PS50011">
    <property type="entry name" value="PROTEIN_KINASE_DOM"/>
    <property type="match status" value="1"/>
</dbReference>
<dbReference type="GO" id="GO:0005634">
    <property type="term" value="C:nucleus"/>
    <property type="evidence" value="ECO:0007669"/>
    <property type="project" value="TreeGrafter"/>
</dbReference>
<evidence type="ECO:0000256" key="5">
    <source>
        <dbReference type="ARBA" id="ARBA00019973"/>
    </source>
</evidence>
<dbReference type="Gene3D" id="3.30.200.20">
    <property type="entry name" value="Phosphorylase Kinase, domain 1"/>
    <property type="match status" value="1"/>
</dbReference>
<dbReference type="InterPro" id="IPR017441">
    <property type="entry name" value="Protein_kinase_ATP_BS"/>
</dbReference>
<dbReference type="GO" id="GO:0005524">
    <property type="term" value="F:ATP binding"/>
    <property type="evidence" value="ECO:0007669"/>
    <property type="project" value="UniProtKB-UniRule"/>
</dbReference>
<dbReference type="InterPro" id="IPR011009">
    <property type="entry name" value="Kinase-like_dom_sf"/>
</dbReference>
<evidence type="ECO:0000313" key="18">
    <source>
        <dbReference type="Proteomes" id="UP000287972"/>
    </source>
</evidence>
<name>A0A428QU54_9HYPO</name>
<evidence type="ECO:0000256" key="15">
    <source>
        <dbReference type="PROSITE-ProRule" id="PRU10141"/>
    </source>
</evidence>
<evidence type="ECO:0000313" key="17">
    <source>
        <dbReference type="EMBL" id="RSL68733.1"/>
    </source>
</evidence>
<feature type="binding site" evidence="15">
    <location>
        <position position="87"/>
    </location>
    <ligand>
        <name>ATP</name>
        <dbReference type="ChEBI" id="CHEBI:30616"/>
    </ligand>
</feature>
<keyword evidence="10 15" id="KW-0067">ATP-binding</keyword>
<evidence type="ECO:0000256" key="1">
    <source>
        <dbReference type="ARBA" id="ARBA00003747"/>
    </source>
</evidence>
<keyword evidence="18" id="KW-1185">Reference proteome</keyword>
<evidence type="ECO:0000256" key="6">
    <source>
        <dbReference type="ARBA" id="ARBA00022527"/>
    </source>
</evidence>
<evidence type="ECO:0000256" key="7">
    <source>
        <dbReference type="ARBA" id="ARBA00022679"/>
    </source>
</evidence>
<dbReference type="EMBL" id="NKCL01000467">
    <property type="protein sequence ID" value="RSL68733.1"/>
    <property type="molecule type" value="Genomic_DNA"/>
</dbReference>
<dbReference type="Pfam" id="PF00069">
    <property type="entry name" value="Pkinase"/>
    <property type="match status" value="2"/>
</dbReference>
<evidence type="ECO:0000256" key="8">
    <source>
        <dbReference type="ARBA" id="ARBA00022741"/>
    </source>
</evidence>
<keyword evidence="7" id="KW-0808">Transferase</keyword>
<comment type="function">
    <text evidence="1">Component of the EKC/KEOPS complex that is required for the formation of a threonylcarbamoyl group on adenosine at position 37 (t(6)A37) in tRNAs that read codons beginning with adenine. The complex is probably involved in the transfer of the threonylcarbamoyl moiety of threonylcarbamoyl-AMP (TC-AMP) to the N6 group of A37. BUD32 has ATPase activity in the context of the EKC/KEOPS complex and likely plays a supporting role to the catalytic subunit KAE1. The EKC/KEOPS complex also promotes both telomere uncapping and telomere elongation. The complex is required for efficient recruitment of transcriptional coactivators.</text>
</comment>
<comment type="subunit">
    <text evidence="2">Component of the EKC/KEOPS complex composed of at least BUD32, CGI121, GON7, KAE1 and PCC1; the whole complex dimerizes.</text>
</comment>
<reference evidence="17 18" key="1">
    <citation type="submission" date="2017-06" db="EMBL/GenBank/DDBJ databases">
        <title>Comparative genomic analysis of Ambrosia Fusariam Clade fungi.</title>
        <authorList>
            <person name="Stajich J.E."/>
            <person name="Carrillo J."/>
            <person name="Kijimoto T."/>
            <person name="Eskalen A."/>
            <person name="O'Donnell K."/>
            <person name="Kasson M."/>
        </authorList>
    </citation>
    <scope>NUCLEOTIDE SEQUENCE [LARGE SCALE GENOMIC DNA]</scope>
    <source>
        <strain evidence="17 18">NRRL62606</strain>
    </source>
</reference>
<dbReference type="Proteomes" id="UP000287972">
    <property type="component" value="Unassembled WGS sequence"/>
</dbReference>
<protein>
    <recommendedName>
        <fullName evidence="5">EKC/KEOPS complex subunit BUD32</fullName>
        <ecNumber evidence="3">2.7.11.1</ecNumber>
    </recommendedName>
    <alternativeName>
        <fullName evidence="11 12">Atypical Serine/threonine protein kinase BUD32</fullName>
    </alternativeName>
    <alternativeName>
        <fullName evidence="4">EKC/KEOPS complex subunit bud32</fullName>
    </alternativeName>
</protein>
<evidence type="ECO:0000256" key="11">
    <source>
        <dbReference type="ARBA" id="ARBA00030980"/>
    </source>
</evidence>
<comment type="catalytic activity">
    <reaction evidence="13">
        <text>L-threonyl-[protein] + ATP = O-phospho-L-threonyl-[protein] + ADP + H(+)</text>
        <dbReference type="Rhea" id="RHEA:46608"/>
        <dbReference type="Rhea" id="RHEA-COMP:11060"/>
        <dbReference type="Rhea" id="RHEA-COMP:11605"/>
        <dbReference type="ChEBI" id="CHEBI:15378"/>
        <dbReference type="ChEBI" id="CHEBI:30013"/>
        <dbReference type="ChEBI" id="CHEBI:30616"/>
        <dbReference type="ChEBI" id="CHEBI:61977"/>
        <dbReference type="ChEBI" id="CHEBI:456216"/>
        <dbReference type="EC" id="2.7.11.1"/>
    </reaction>
</comment>
<dbReference type="PANTHER" id="PTHR45646:SF11">
    <property type="entry name" value="SERINE_THREONINE-PROTEIN KINASE DOA"/>
    <property type="match status" value="1"/>
</dbReference>
<evidence type="ECO:0000256" key="3">
    <source>
        <dbReference type="ARBA" id="ARBA00012513"/>
    </source>
</evidence>
<keyword evidence="6" id="KW-0723">Serine/threonine-protein kinase</keyword>
<organism evidence="17 18">
    <name type="scientific">Fusarium floridanum</name>
    <dbReference type="NCBI Taxonomy" id="1325733"/>
    <lineage>
        <taxon>Eukaryota</taxon>
        <taxon>Fungi</taxon>
        <taxon>Dikarya</taxon>
        <taxon>Ascomycota</taxon>
        <taxon>Pezizomycotina</taxon>
        <taxon>Sordariomycetes</taxon>
        <taxon>Hypocreomycetidae</taxon>
        <taxon>Hypocreales</taxon>
        <taxon>Nectriaceae</taxon>
        <taxon>Fusarium</taxon>
        <taxon>Fusarium solani species complex</taxon>
    </lineage>
</organism>
<dbReference type="InterPro" id="IPR000719">
    <property type="entry name" value="Prot_kinase_dom"/>
</dbReference>
<dbReference type="InterPro" id="IPR008266">
    <property type="entry name" value="Tyr_kinase_AS"/>
</dbReference>
<gene>
    <name evidence="17" type="ORF">CEP51_012460</name>
</gene>
<evidence type="ECO:0000256" key="10">
    <source>
        <dbReference type="ARBA" id="ARBA00022840"/>
    </source>
</evidence>
<dbReference type="PROSITE" id="PS00107">
    <property type="entry name" value="PROTEIN_KINASE_ATP"/>
    <property type="match status" value="1"/>
</dbReference>
<evidence type="ECO:0000256" key="13">
    <source>
        <dbReference type="ARBA" id="ARBA00047899"/>
    </source>
</evidence>
<dbReference type="SUPFAM" id="SSF56112">
    <property type="entry name" value="Protein kinase-like (PK-like)"/>
    <property type="match status" value="1"/>
</dbReference>
<keyword evidence="8 15" id="KW-0547">Nucleotide-binding</keyword>
<comment type="catalytic activity">
    <reaction evidence="14">
        <text>L-seryl-[protein] + ATP = O-phospho-L-seryl-[protein] + ADP + H(+)</text>
        <dbReference type="Rhea" id="RHEA:17989"/>
        <dbReference type="Rhea" id="RHEA-COMP:9863"/>
        <dbReference type="Rhea" id="RHEA-COMP:11604"/>
        <dbReference type="ChEBI" id="CHEBI:15378"/>
        <dbReference type="ChEBI" id="CHEBI:29999"/>
        <dbReference type="ChEBI" id="CHEBI:30616"/>
        <dbReference type="ChEBI" id="CHEBI:83421"/>
        <dbReference type="ChEBI" id="CHEBI:456216"/>
        <dbReference type="EC" id="2.7.11.1"/>
    </reaction>
</comment>
<dbReference type="InterPro" id="IPR051175">
    <property type="entry name" value="CLK_kinases"/>
</dbReference>
<feature type="domain" description="Protein kinase" evidence="16">
    <location>
        <begin position="58"/>
        <end position="473"/>
    </location>
</feature>
<dbReference type="GO" id="GO:0004674">
    <property type="term" value="F:protein serine/threonine kinase activity"/>
    <property type="evidence" value="ECO:0007669"/>
    <property type="project" value="UniProtKB-KW"/>
</dbReference>
<dbReference type="Gene3D" id="1.10.510.10">
    <property type="entry name" value="Transferase(Phosphotransferase) domain 1"/>
    <property type="match status" value="1"/>
</dbReference>